<sequence>MGTWDASPFGNDYAADFASELDELPLVERAAAIRGALEDVIREAGYLDSFEGVRGVAAAALVAVQCPGGPSTDSVYGPDEPVPELPVDLRALAVKVLDRVLAPESELRELWDEVDGREWLDELDRLRAPLAASPN</sequence>
<dbReference type="RefSeq" id="WP_344906564.1">
    <property type="nucleotide sequence ID" value="NZ_BAABAS010000028.1"/>
</dbReference>
<organism evidence="1 2">
    <name type="scientific">Actinomadura meridiana</name>
    <dbReference type="NCBI Taxonomy" id="559626"/>
    <lineage>
        <taxon>Bacteria</taxon>
        <taxon>Bacillati</taxon>
        <taxon>Actinomycetota</taxon>
        <taxon>Actinomycetes</taxon>
        <taxon>Streptosporangiales</taxon>
        <taxon>Thermomonosporaceae</taxon>
        <taxon>Actinomadura</taxon>
    </lineage>
</organism>
<comment type="caution">
    <text evidence="1">The sequence shown here is derived from an EMBL/GenBank/DDBJ whole genome shotgun (WGS) entry which is preliminary data.</text>
</comment>
<proteinExistence type="predicted"/>
<keyword evidence="2" id="KW-1185">Reference proteome</keyword>
<accession>A0ABP8CNP4</accession>
<gene>
    <name evidence="1" type="ORF">GCM10022254_70750</name>
</gene>
<reference evidence="2" key="1">
    <citation type="journal article" date="2019" name="Int. J. Syst. Evol. Microbiol.">
        <title>The Global Catalogue of Microorganisms (GCM) 10K type strain sequencing project: providing services to taxonomists for standard genome sequencing and annotation.</title>
        <authorList>
            <consortium name="The Broad Institute Genomics Platform"/>
            <consortium name="The Broad Institute Genome Sequencing Center for Infectious Disease"/>
            <person name="Wu L."/>
            <person name="Ma J."/>
        </authorList>
    </citation>
    <scope>NUCLEOTIDE SEQUENCE [LARGE SCALE GENOMIC DNA]</scope>
    <source>
        <strain evidence="2">JCM 17440</strain>
    </source>
</reference>
<dbReference type="Proteomes" id="UP001501710">
    <property type="component" value="Unassembled WGS sequence"/>
</dbReference>
<evidence type="ECO:0000313" key="2">
    <source>
        <dbReference type="Proteomes" id="UP001501710"/>
    </source>
</evidence>
<evidence type="ECO:0000313" key="1">
    <source>
        <dbReference type="EMBL" id="GAA4241536.1"/>
    </source>
</evidence>
<protein>
    <recommendedName>
        <fullName evidence="3">DUF4259 domain-containing protein</fullName>
    </recommendedName>
</protein>
<dbReference type="InterPro" id="IPR025355">
    <property type="entry name" value="DUF4259"/>
</dbReference>
<name>A0ABP8CNP4_9ACTN</name>
<evidence type="ECO:0008006" key="3">
    <source>
        <dbReference type="Google" id="ProtNLM"/>
    </source>
</evidence>
<dbReference type="EMBL" id="BAABAS010000028">
    <property type="protein sequence ID" value="GAA4241536.1"/>
    <property type="molecule type" value="Genomic_DNA"/>
</dbReference>
<dbReference type="Pfam" id="PF14078">
    <property type="entry name" value="DUF4259"/>
    <property type="match status" value="1"/>
</dbReference>